<evidence type="ECO:0000313" key="8">
    <source>
        <dbReference type="EMBL" id="CUN19585.1"/>
    </source>
</evidence>
<dbReference type="EMBL" id="CYYC01000052">
    <property type="protein sequence ID" value="CUN19585.1"/>
    <property type="molecule type" value="Genomic_DNA"/>
</dbReference>
<dbReference type="PANTHER" id="PTHR42948:SF1">
    <property type="entry name" value="TRANSPORTER"/>
    <property type="match status" value="1"/>
</dbReference>
<evidence type="ECO:0000256" key="1">
    <source>
        <dbReference type="ARBA" id="ARBA00004141"/>
    </source>
</evidence>
<feature type="transmembrane region" description="Helical" evidence="7">
    <location>
        <begin position="323"/>
        <end position="345"/>
    </location>
</feature>
<dbReference type="PRINTS" id="PR00176">
    <property type="entry name" value="NANEUSMPORT"/>
</dbReference>
<evidence type="ECO:0000256" key="7">
    <source>
        <dbReference type="SAM" id="Phobius"/>
    </source>
</evidence>
<keyword evidence="3 7" id="KW-0812">Transmembrane</keyword>
<dbReference type="InterPro" id="IPR000175">
    <property type="entry name" value="Na/ntran_symport"/>
</dbReference>
<keyword evidence="2" id="KW-0813">Transport</keyword>
<evidence type="ECO:0000313" key="9">
    <source>
        <dbReference type="Proteomes" id="UP000095390"/>
    </source>
</evidence>
<dbReference type="InterPro" id="IPR047218">
    <property type="entry name" value="YocR/YhdH-like"/>
</dbReference>
<feature type="compositionally biased region" description="Polar residues" evidence="6">
    <location>
        <begin position="7"/>
        <end position="20"/>
    </location>
</feature>
<proteinExistence type="predicted"/>
<feature type="transmembrane region" description="Helical" evidence="7">
    <location>
        <begin position="277"/>
        <end position="303"/>
    </location>
</feature>
<dbReference type="InterPro" id="IPR037272">
    <property type="entry name" value="SNS_sf"/>
</dbReference>
<feature type="transmembrane region" description="Helical" evidence="7">
    <location>
        <begin position="196"/>
        <end position="214"/>
    </location>
</feature>
<evidence type="ECO:0000256" key="5">
    <source>
        <dbReference type="ARBA" id="ARBA00023136"/>
    </source>
</evidence>
<dbReference type="CDD" id="cd10336">
    <property type="entry name" value="SLC6sbd_Tyt1-Like"/>
    <property type="match status" value="1"/>
</dbReference>
<keyword evidence="5 7" id="KW-0472">Membrane</keyword>
<dbReference type="GO" id="GO:0016020">
    <property type="term" value="C:membrane"/>
    <property type="evidence" value="ECO:0007669"/>
    <property type="project" value="UniProtKB-SubCell"/>
</dbReference>
<reference evidence="8 9" key="1">
    <citation type="submission" date="2015-09" db="EMBL/GenBank/DDBJ databases">
        <authorList>
            <consortium name="Pathogen Informatics"/>
        </authorList>
    </citation>
    <scope>NUCLEOTIDE SEQUENCE [LARGE SCALE GENOMIC DNA]</scope>
    <source>
        <strain evidence="8 9">2789STDY5834966</strain>
    </source>
</reference>
<name>A0A173UZX5_9FIRM</name>
<protein>
    <submittedName>
        <fullName evidence="8">Na+-dependent transporters of the SNF family</fullName>
    </submittedName>
</protein>
<dbReference type="PROSITE" id="PS50267">
    <property type="entry name" value="NA_NEUROTRAN_SYMP_3"/>
    <property type="match status" value="1"/>
</dbReference>
<feature type="transmembrane region" description="Helical" evidence="7">
    <location>
        <begin position="110"/>
        <end position="134"/>
    </location>
</feature>
<feature type="transmembrane region" description="Helical" evidence="7">
    <location>
        <begin position="169"/>
        <end position="187"/>
    </location>
</feature>
<comment type="subcellular location">
    <subcellularLocation>
        <location evidence="1">Membrane</location>
        <topology evidence="1">Multi-pass membrane protein</topology>
    </subcellularLocation>
</comment>
<keyword evidence="4 7" id="KW-1133">Transmembrane helix</keyword>
<dbReference type="NCBIfam" id="NF037979">
    <property type="entry name" value="Na_transp"/>
    <property type="match status" value="1"/>
</dbReference>
<accession>A0A173UZX5</accession>
<evidence type="ECO:0000256" key="3">
    <source>
        <dbReference type="ARBA" id="ARBA00022692"/>
    </source>
</evidence>
<organism evidence="8 9">
    <name type="scientific">Anaerobutyricum hallii</name>
    <dbReference type="NCBI Taxonomy" id="39488"/>
    <lineage>
        <taxon>Bacteria</taxon>
        <taxon>Bacillati</taxon>
        <taxon>Bacillota</taxon>
        <taxon>Clostridia</taxon>
        <taxon>Lachnospirales</taxon>
        <taxon>Lachnospiraceae</taxon>
        <taxon>Anaerobutyricum</taxon>
    </lineage>
</organism>
<feature type="transmembrane region" description="Helical" evidence="7">
    <location>
        <begin position="30"/>
        <end position="49"/>
    </location>
</feature>
<feature type="region of interest" description="Disordered" evidence="6">
    <location>
        <begin position="1"/>
        <end position="20"/>
    </location>
</feature>
<feature type="transmembrane region" description="Helical" evidence="7">
    <location>
        <begin position="365"/>
        <end position="385"/>
    </location>
</feature>
<gene>
    <name evidence="8" type="ORF">ERS852578_02807</name>
</gene>
<feature type="transmembrane region" description="Helical" evidence="7">
    <location>
        <begin position="391"/>
        <end position="411"/>
    </location>
</feature>
<evidence type="ECO:0000256" key="4">
    <source>
        <dbReference type="ARBA" id="ARBA00022989"/>
    </source>
</evidence>
<dbReference type="PANTHER" id="PTHR42948">
    <property type="entry name" value="TRANSPORTER"/>
    <property type="match status" value="1"/>
</dbReference>
<evidence type="ECO:0000256" key="2">
    <source>
        <dbReference type="ARBA" id="ARBA00022448"/>
    </source>
</evidence>
<dbReference type="SUPFAM" id="SSF161070">
    <property type="entry name" value="SNF-like"/>
    <property type="match status" value="1"/>
</dbReference>
<dbReference type="Proteomes" id="UP000095390">
    <property type="component" value="Unassembled WGS sequence"/>
</dbReference>
<feature type="transmembrane region" description="Helical" evidence="7">
    <location>
        <begin position="239"/>
        <end position="265"/>
    </location>
</feature>
<dbReference type="AlphaFoldDB" id="A0A173UZX5"/>
<dbReference type="Pfam" id="PF00209">
    <property type="entry name" value="SNF"/>
    <property type="match status" value="2"/>
</dbReference>
<evidence type="ECO:0000256" key="6">
    <source>
        <dbReference type="SAM" id="MobiDB-lite"/>
    </source>
</evidence>
<sequence length="459" mass="48845">MSEKSIESNGMNNGSNRKNGNVRESFNSQWGFILACIGSAVGMGNIWMFSTRVSLYGGGAFLIPYIIFVVLIGATGVIGEMSLGRAARSGPIDAFGMICEKKGKRKLGEALGMIPVLGSLAMAIGYTVVMGWILKYAAGTFTGATLAPESVEDFGGRFGSMASAFGNNVWQVIALAACMAILMFGVGRGIEKANKILMPVFFVLFVILGIYVFFQPGAADGYHYIFRVDKTALMNPKTWIFALGQAFFSLSVAGNGTLIYGSYLSDEEDIPASAARVALFDTIAAILAALVIIPAMATTGAQLNQGGPGLLFVYLPNLIKSMPGSTLIAMIFFVAVLFAGMTSLINLYEAPIATVQEKLHVGRKAACLIIAAIGVVVSLMIQGIVSGWMDVLSIYICPLGAGLAGIMFFWIAGKKYVEVQVNKGRKNKFTELYFPICKYIYVPVCILVLILGIALGGIG</sequence>
<feature type="transmembrane region" description="Helical" evidence="7">
    <location>
        <begin position="55"/>
        <end position="78"/>
    </location>
</feature>
<feature type="transmembrane region" description="Helical" evidence="7">
    <location>
        <begin position="432"/>
        <end position="458"/>
    </location>
</feature>